<dbReference type="RefSeq" id="WP_131411936.1">
    <property type="nucleotide sequence ID" value="NZ_SJTG01000005.1"/>
</dbReference>
<feature type="signal peptide" evidence="2">
    <location>
        <begin position="1"/>
        <end position="26"/>
    </location>
</feature>
<evidence type="ECO:0000313" key="4">
    <source>
        <dbReference type="Proteomes" id="UP000291822"/>
    </source>
</evidence>
<protein>
    <recommendedName>
        <fullName evidence="5">DUF5666 domain-containing protein</fullName>
    </recommendedName>
</protein>
<dbReference type="AlphaFoldDB" id="A0A4V2NL13"/>
<evidence type="ECO:0000256" key="1">
    <source>
        <dbReference type="SAM" id="MobiDB-lite"/>
    </source>
</evidence>
<keyword evidence="2" id="KW-0732">Signal</keyword>
<gene>
    <name evidence="3" type="ORF">EZM97_30645</name>
</gene>
<reference evidence="3 4" key="1">
    <citation type="submission" date="2019-02" db="EMBL/GenBank/DDBJ databases">
        <title>Dyella amyloliquefaciens sp. nov., isolated from forest soil.</title>
        <authorList>
            <person name="Gao Z.-H."/>
            <person name="Qiu L.-H."/>
        </authorList>
    </citation>
    <scope>NUCLEOTIDE SEQUENCE [LARGE SCALE GENOMIC DNA]</scope>
    <source>
        <strain evidence="3 4">KACC 12747</strain>
    </source>
</reference>
<evidence type="ECO:0008006" key="5">
    <source>
        <dbReference type="Google" id="ProtNLM"/>
    </source>
</evidence>
<sequence length="208" mass="22233">MNKLHYSRWYVLATAMAMTTPAYVLAQPQEAAHTSTVTSTAHELGREEATLTATVMKIDQATRMVTLRGPKGNEETIKAGPEVKNLDQVKVGDQVTAHYQRAAALEILPAKSAEAGVEYESGTTRAPKGSAPGGETGQSLSVTSKLTAVDLKNHTVTLTGEDGNPRVIEVKDPARQAKMKHLKVGDMVRVTYVEGLAVTVTPKAKAKP</sequence>
<organism evidence="3 4">
    <name type="scientific">Dyella soli</name>
    <dbReference type="NCBI Taxonomy" id="522319"/>
    <lineage>
        <taxon>Bacteria</taxon>
        <taxon>Pseudomonadati</taxon>
        <taxon>Pseudomonadota</taxon>
        <taxon>Gammaproteobacteria</taxon>
        <taxon>Lysobacterales</taxon>
        <taxon>Rhodanobacteraceae</taxon>
        <taxon>Dyella</taxon>
    </lineage>
</organism>
<comment type="caution">
    <text evidence="3">The sequence shown here is derived from an EMBL/GenBank/DDBJ whole genome shotgun (WGS) entry which is preliminary data.</text>
</comment>
<keyword evidence="4" id="KW-1185">Reference proteome</keyword>
<name>A0A4V2NL13_9GAMM</name>
<feature type="region of interest" description="Disordered" evidence="1">
    <location>
        <begin position="118"/>
        <end position="140"/>
    </location>
</feature>
<evidence type="ECO:0000256" key="2">
    <source>
        <dbReference type="SAM" id="SignalP"/>
    </source>
</evidence>
<dbReference type="EMBL" id="SJTG01000005">
    <property type="protein sequence ID" value="TCI06978.1"/>
    <property type="molecule type" value="Genomic_DNA"/>
</dbReference>
<dbReference type="Proteomes" id="UP000291822">
    <property type="component" value="Unassembled WGS sequence"/>
</dbReference>
<feature type="chain" id="PRO_5020347346" description="DUF5666 domain-containing protein" evidence="2">
    <location>
        <begin position="27"/>
        <end position="208"/>
    </location>
</feature>
<evidence type="ECO:0000313" key="3">
    <source>
        <dbReference type="EMBL" id="TCI06978.1"/>
    </source>
</evidence>
<proteinExistence type="predicted"/>
<accession>A0A4V2NL13</accession>